<evidence type="ECO:0000259" key="1">
    <source>
        <dbReference type="Pfam" id="PF13338"/>
    </source>
</evidence>
<protein>
    <submittedName>
        <fullName evidence="2">Helix-turn-helix domain-containing protein</fullName>
    </submittedName>
</protein>
<evidence type="ECO:0000313" key="2">
    <source>
        <dbReference type="EMBL" id="MBB2170488.1"/>
    </source>
</evidence>
<name>A0A7W4P0B5_9PROT</name>
<feature type="domain" description="AbiEi antitoxin N-terminal" evidence="1">
    <location>
        <begin position="12"/>
        <end position="42"/>
    </location>
</feature>
<keyword evidence="3" id="KW-1185">Reference proteome</keyword>
<evidence type="ECO:0000313" key="3">
    <source>
        <dbReference type="Proteomes" id="UP000559860"/>
    </source>
</evidence>
<proteinExistence type="predicted"/>
<dbReference type="EMBL" id="JABEQD010000046">
    <property type="protein sequence ID" value="MBB2170488.1"/>
    <property type="molecule type" value="Genomic_DNA"/>
</dbReference>
<gene>
    <name evidence="2" type="ORF">HLH36_19525</name>
</gene>
<comment type="caution">
    <text evidence="2">The sequence shown here is derived from an EMBL/GenBank/DDBJ whole genome shotgun (WGS) entry which is preliminary data.</text>
</comment>
<organism evidence="2 3">
    <name type="scientific">Gluconacetobacter aggeris</name>
    <dbReference type="NCBI Taxonomy" id="1286186"/>
    <lineage>
        <taxon>Bacteria</taxon>
        <taxon>Pseudomonadati</taxon>
        <taxon>Pseudomonadota</taxon>
        <taxon>Alphaproteobacteria</taxon>
        <taxon>Acetobacterales</taxon>
        <taxon>Acetobacteraceae</taxon>
        <taxon>Gluconacetobacter</taxon>
    </lineage>
</organism>
<sequence>MTNDSASPRLYRVEQIAQDAGISRTTVNRLMRRGALERVKIGNATRIT</sequence>
<dbReference type="InterPro" id="IPR025159">
    <property type="entry name" value="AbiEi_N"/>
</dbReference>
<accession>A0A7W4P0B5</accession>
<reference evidence="2 3" key="1">
    <citation type="submission" date="2020-04" db="EMBL/GenBank/DDBJ databases">
        <title>Description of novel Gluconacetobacter.</title>
        <authorList>
            <person name="Sombolestani A."/>
        </authorList>
    </citation>
    <scope>NUCLEOTIDE SEQUENCE [LARGE SCALE GENOMIC DNA]</scope>
    <source>
        <strain evidence="2 3">LMG 27801</strain>
    </source>
</reference>
<dbReference type="Pfam" id="PF13338">
    <property type="entry name" value="AbiEi_4"/>
    <property type="match status" value="1"/>
</dbReference>
<feature type="non-terminal residue" evidence="2">
    <location>
        <position position="48"/>
    </location>
</feature>
<dbReference type="AlphaFoldDB" id="A0A7W4P0B5"/>
<dbReference type="RefSeq" id="WP_182987924.1">
    <property type="nucleotide sequence ID" value="NZ_JABEQD010000046.1"/>
</dbReference>
<dbReference type="Proteomes" id="UP000559860">
    <property type="component" value="Unassembled WGS sequence"/>
</dbReference>